<proteinExistence type="predicted"/>
<protein>
    <recommendedName>
        <fullName evidence="1">HRDC domain-containing protein</fullName>
    </recommendedName>
</protein>
<evidence type="ECO:0000259" key="1">
    <source>
        <dbReference type="PROSITE" id="PS50967"/>
    </source>
</evidence>
<dbReference type="EMBL" id="HBGK01017258">
    <property type="protein sequence ID" value="CAD9279735.1"/>
    <property type="molecule type" value="Transcribed_RNA"/>
</dbReference>
<accession>A0A7S1Y6J3</accession>
<sequence>MHFATRLHVQAYRIFPNTTLDDIVARLPTSKSDLLQVNGFAEKRYTNFGRPVLQVVRAYVDSTRKVNRSAGRRVTATATSSAAAAAAASLQGEDEAVEVVASMSIEDIVARRFEEAAKTGCMISIDQDGEEQSAFI</sequence>
<dbReference type="AlphaFoldDB" id="A0A7S1Y6J3"/>
<evidence type="ECO:0000313" key="2">
    <source>
        <dbReference type="EMBL" id="CAD9279735.1"/>
    </source>
</evidence>
<dbReference type="InterPro" id="IPR044876">
    <property type="entry name" value="HRDC_dom_sf"/>
</dbReference>
<name>A0A7S1Y6J3_9STRA</name>
<gene>
    <name evidence="2" type="ORF">GOCE00092_LOCUS8645</name>
</gene>
<organism evidence="2">
    <name type="scientific">Grammatophora oceanica</name>
    <dbReference type="NCBI Taxonomy" id="210454"/>
    <lineage>
        <taxon>Eukaryota</taxon>
        <taxon>Sar</taxon>
        <taxon>Stramenopiles</taxon>
        <taxon>Ochrophyta</taxon>
        <taxon>Bacillariophyta</taxon>
        <taxon>Fragilariophyceae</taxon>
        <taxon>Fragilariophycidae</taxon>
        <taxon>Rhabdonematales</taxon>
        <taxon>Grammatophoraceae</taxon>
        <taxon>Grammatophora</taxon>
    </lineage>
</organism>
<dbReference type="PROSITE" id="PS50967">
    <property type="entry name" value="HRDC"/>
    <property type="match status" value="1"/>
</dbReference>
<reference evidence="2" key="1">
    <citation type="submission" date="2021-01" db="EMBL/GenBank/DDBJ databases">
        <authorList>
            <person name="Corre E."/>
            <person name="Pelletier E."/>
            <person name="Niang G."/>
            <person name="Scheremetjew M."/>
            <person name="Finn R."/>
            <person name="Kale V."/>
            <person name="Holt S."/>
            <person name="Cochrane G."/>
            <person name="Meng A."/>
            <person name="Brown T."/>
            <person name="Cohen L."/>
        </authorList>
    </citation>
    <scope>NUCLEOTIDE SEQUENCE</scope>
    <source>
        <strain evidence="2">CCMP 410</strain>
    </source>
</reference>
<dbReference type="InterPro" id="IPR002121">
    <property type="entry name" value="HRDC_dom"/>
</dbReference>
<dbReference type="InterPro" id="IPR010997">
    <property type="entry name" value="HRDC-like_sf"/>
</dbReference>
<dbReference type="SUPFAM" id="SSF47819">
    <property type="entry name" value="HRDC-like"/>
    <property type="match status" value="1"/>
</dbReference>
<dbReference type="GO" id="GO:0000166">
    <property type="term" value="F:nucleotide binding"/>
    <property type="evidence" value="ECO:0007669"/>
    <property type="project" value="InterPro"/>
</dbReference>
<feature type="domain" description="HRDC" evidence="1">
    <location>
        <begin position="1"/>
        <end position="66"/>
    </location>
</feature>
<dbReference type="GO" id="GO:0003676">
    <property type="term" value="F:nucleic acid binding"/>
    <property type="evidence" value="ECO:0007669"/>
    <property type="project" value="InterPro"/>
</dbReference>
<dbReference type="Pfam" id="PF00570">
    <property type="entry name" value="HRDC"/>
    <property type="match status" value="1"/>
</dbReference>
<dbReference type="Gene3D" id="1.10.150.80">
    <property type="entry name" value="HRDC domain"/>
    <property type="match status" value="1"/>
</dbReference>